<keyword evidence="6" id="KW-1185">Reference proteome</keyword>
<dbReference type="RefSeq" id="WP_156470812.1">
    <property type="nucleotide sequence ID" value="NZ_JXJX01000003.1"/>
</dbReference>
<evidence type="ECO:0000259" key="4">
    <source>
        <dbReference type="PROSITE" id="PS51898"/>
    </source>
</evidence>
<evidence type="ECO:0000313" key="6">
    <source>
        <dbReference type="Proteomes" id="UP000242246"/>
    </source>
</evidence>
<comment type="similarity">
    <text evidence="1">Belongs to the 'phage' integrase family.</text>
</comment>
<dbReference type="STRING" id="1348632.GCA_001591745_00357"/>
<dbReference type="PANTHER" id="PTHR30349">
    <property type="entry name" value="PHAGE INTEGRASE-RELATED"/>
    <property type="match status" value="1"/>
</dbReference>
<dbReference type="CDD" id="cd01189">
    <property type="entry name" value="INT_ICEBs1_C_like"/>
    <property type="match status" value="1"/>
</dbReference>
<dbReference type="PROSITE" id="PS51898">
    <property type="entry name" value="TYR_RECOMBINASE"/>
    <property type="match status" value="1"/>
</dbReference>
<keyword evidence="2" id="KW-0238">DNA-binding</keyword>
<proteinExistence type="inferred from homology"/>
<dbReference type="InterPro" id="IPR010998">
    <property type="entry name" value="Integrase_recombinase_N"/>
</dbReference>
<evidence type="ECO:0000256" key="3">
    <source>
        <dbReference type="ARBA" id="ARBA00023172"/>
    </source>
</evidence>
<dbReference type="GO" id="GO:0006310">
    <property type="term" value="P:DNA recombination"/>
    <property type="evidence" value="ECO:0007669"/>
    <property type="project" value="UniProtKB-KW"/>
</dbReference>
<dbReference type="InterPro" id="IPR013762">
    <property type="entry name" value="Integrase-like_cat_sf"/>
</dbReference>
<accession>A0A2A5S2F3</accession>
<dbReference type="Gene3D" id="1.10.443.10">
    <property type="entry name" value="Intergrase catalytic core"/>
    <property type="match status" value="1"/>
</dbReference>
<keyword evidence="3" id="KW-0233">DNA recombination</keyword>
<organism evidence="5 6">
    <name type="scientific">Pseudolactococcus plantarum</name>
    <dbReference type="NCBI Taxonomy" id="1365"/>
    <lineage>
        <taxon>Bacteria</taxon>
        <taxon>Bacillati</taxon>
        <taxon>Bacillota</taxon>
        <taxon>Bacilli</taxon>
        <taxon>Lactobacillales</taxon>
        <taxon>Streptococcaceae</taxon>
        <taxon>Pseudolactococcus</taxon>
    </lineage>
</organism>
<name>A0A2A5S2F3_9LACT</name>
<feature type="domain" description="Tyr recombinase" evidence="4">
    <location>
        <begin position="190"/>
        <end position="393"/>
    </location>
</feature>
<dbReference type="Gene3D" id="1.10.150.130">
    <property type="match status" value="1"/>
</dbReference>
<comment type="caution">
    <text evidence="5">The sequence shown here is derived from an EMBL/GenBank/DDBJ whole genome shotgun (WGS) entry which is preliminary data.</text>
</comment>
<dbReference type="InterPro" id="IPR011010">
    <property type="entry name" value="DNA_brk_join_enz"/>
</dbReference>
<evidence type="ECO:0000256" key="1">
    <source>
        <dbReference type="ARBA" id="ARBA00008857"/>
    </source>
</evidence>
<dbReference type="SUPFAM" id="SSF56349">
    <property type="entry name" value="DNA breaking-rejoining enzymes"/>
    <property type="match status" value="1"/>
</dbReference>
<dbReference type="InterPro" id="IPR002104">
    <property type="entry name" value="Integrase_catalytic"/>
</dbReference>
<dbReference type="GO" id="GO:0015074">
    <property type="term" value="P:DNA integration"/>
    <property type="evidence" value="ECO:0007669"/>
    <property type="project" value="InterPro"/>
</dbReference>
<evidence type="ECO:0000313" key="5">
    <source>
        <dbReference type="EMBL" id="PCS07628.1"/>
    </source>
</evidence>
<gene>
    <name evidence="5" type="ORF">RU87_GL000847</name>
</gene>
<dbReference type="InterPro" id="IPR050090">
    <property type="entry name" value="Tyrosine_recombinase_XerCD"/>
</dbReference>
<dbReference type="PANTHER" id="PTHR30349:SF64">
    <property type="entry name" value="PROPHAGE INTEGRASE INTD-RELATED"/>
    <property type="match status" value="1"/>
</dbReference>
<dbReference type="AlphaFoldDB" id="A0A2A5S2F3"/>
<reference evidence="5 6" key="1">
    <citation type="submission" date="2014-12" db="EMBL/GenBank/DDBJ databases">
        <title>Draft genome sequences of 10 type strains of Lactococcus.</title>
        <authorList>
            <person name="Sun Z."/>
            <person name="Zhong Z."/>
            <person name="Liu W."/>
            <person name="Zhang W."/>
            <person name="Zhang H."/>
        </authorList>
    </citation>
    <scope>NUCLEOTIDE SEQUENCE [LARGE SCALE GENOMIC DNA]</scope>
    <source>
        <strain evidence="5 6">DSM 20686</strain>
    </source>
</reference>
<protein>
    <submittedName>
        <fullName evidence="5">Integrase-like protein</fullName>
    </submittedName>
</protein>
<evidence type="ECO:0000256" key="2">
    <source>
        <dbReference type="ARBA" id="ARBA00023125"/>
    </source>
</evidence>
<sequence length="400" mass="47639">MYSTNDIPERWGILFFKRLDNGKYRYYEKFYDESEGKWKQASVTLTSKTRQAQGEARRRLGVKIDKKILEHDESYKQKQKFQKMTVREVYNEYKIFRKQELKDSTYAVQSVMLNSVLKNILDDLINNVSASYFQRYFMSSPNSLRYKKSQKSLINLFFKYVLKLGYIEYNPLERVELPKQRKTIEDIQKKREKFLSIDEMKKFKQSFEVTPREVRMNCLIEFMYLTGLRIGEALALMWENINLIDRKLYIKYTLDKNSTSIMEFKLNSPKTIDSYRVVSINDRCVEILNTMKQLNTEVKRKNELFVFLSLTGTLINPDTLNIYLKKIAKKANIKNKKPEMFSSHMLRHSHVSLLTELGVPIKTIMERVGHKDEKTTLQIYTHVTKKMKEDVDEKLNNLEL</sequence>
<dbReference type="Proteomes" id="UP000242246">
    <property type="component" value="Unassembled WGS sequence"/>
</dbReference>
<dbReference type="GO" id="GO:0003677">
    <property type="term" value="F:DNA binding"/>
    <property type="evidence" value="ECO:0007669"/>
    <property type="project" value="UniProtKB-KW"/>
</dbReference>
<dbReference type="Pfam" id="PF00589">
    <property type="entry name" value="Phage_integrase"/>
    <property type="match status" value="1"/>
</dbReference>
<dbReference type="EMBL" id="JXJX01000003">
    <property type="protein sequence ID" value="PCS07628.1"/>
    <property type="molecule type" value="Genomic_DNA"/>
</dbReference>